<protein>
    <submittedName>
        <fullName evidence="1">Variant surface glycoprotein 1125.2815</fullName>
    </submittedName>
</protein>
<dbReference type="AlphaFoldDB" id="A0A1J0R8S5"/>
<sequence length="319" mass="34115">MQLLDNSLEGARQAVRAASGSLQKNIHTANLWLHESAKQKGKKAAAFAILAAYAGTTNAADTKSLKTKQTELDKLADIINRQIGATAAMHTIASANFGRPLNVITGATGETTHVTAKSEDITLNPVQLTKLACRTERDGKLEVNGERSAETLSQKIAISQASKYAALQTTTKPKLTCKQGNGGAQTVKWTSSAAKMRGCSTTSDNAVILLDLSTYKLLDDPKPELVTLNTGSNSDQCHPTTDKEKETMPADTDVLGAICELEKLKTIAVKDLEQTTLSELQQSPEVQGALAILYGKDSIGSSNLEKTVKLLFETPNKNF</sequence>
<dbReference type="VEuPathDB" id="TriTrypDB:Tb427_000367200"/>
<proteinExistence type="predicted"/>
<evidence type="ECO:0000313" key="1">
    <source>
        <dbReference type="EMBL" id="APD74243.1"/>
    </source>
</evidence>
<name>A0A1J0R8S5_9TRYP</name>
<organism evidence="1">
    <name type="scientific">Trypanosoma brucei</name>
    <dbReference type="NCBI Taxonomy" id="5691"/>
    <lineage>
        <taxon>Eukaryota</taxon>
        <taxon>Discoba</taxon>
        <taxon>Euglenozoa</taxon>
        <taxon>Kinetoplastea</taxon>
        <taxon>Metakinetoplastina</taxon>
        <taxon>Trypanosomatida</taxon>
        <taxon>Trypanosomatidae</taxon>
        <taxon>Trypanosoma</taxon>
    </lineage>
</organism>
<accession>A0A1J0R8S5</accession>
<dbReference type="EMBL" id="KX700287">
    <property type="protein sequence ID" value="APD74243.1"/>
    <property type="molecule type" value="Genomic_DNA"/>
</dbReference>
<reference evidence="1" key="1">
    <citation type="submission" date="2016-08" db="EMBL/GenBank/DDBJ databases">
        <title>VSG repertoire of Trypanosoma brucei EATRO 1125.</title>
        <authorList>
            <person name="Cross G.A."/>
        </authorList>
    </citation>
    <scope>NUCLEOTIDE SEQUENCE</scope>
    <source>
        <strain evidence="1">EATRO 1125</strain>
    </source>
</reference>